<keyword evidence="1" id="KW-1133">Transmembrane helix</keyword>
<name>A0AAW4FKM1_9HYPH</name>
<protein>
    <submittedName>
        <fullName evidence="2">Uncharacterized protein</fullName>
    </submittedName>
</protein>
<dbReference type="Proteomes" id="UP000744980">
    <property type="component" value="Unassembled WGS sequence"/>
</dbReference>
<keyword evidence="3" id="KW-1185">Reference proteome</keyword>
<keyword evidence="1" id="KW-0472">Membrane</keyword>
<gene>
    <name evidence="2" type="ORF">GFB56_17815</name>
</gene>
<dbReference type="RefSeq" id="WP_156408099.1">
    <property type="nucleotide sequence ID" value="NZ_CP083370.1"/>
</dbReference>
<evidence type="ECO:0000313" key="2">
    <source>
        <dbReference type="EMBL" id="MBM3092654.1"/>
    </source>
</evidence>
<keyword evidence="1" id="KW-0812">Transmembrane</keyword>
<reference evidence="2 3" key="1">
    <citation type="submission" date="2020-01" db="EMBL/GenBank/DDBJ databases">
        <title>Draft genome assembly of Ensifer adhaerens T173.</title>
        <authorList>
            <person name="Craig J.E."/>
            <person name="Stinchcombe J.R."/>
        </authorList>
    </citation>
    <scope>NUCLEOTIDE SEQUENCE [LARGE SCALE GENOMIC DNA]</scope>
    <source>
        <strain evidence="2 3">T173</strain>
    </source>
</reference>
<evidence type="ECO:0000313" key="3">
    <source>
        <dbReference type="Proteomes" id="UP000744980"/>
    </source>
</evidence>
<comment type="caution">
    <text evidence="2">The sequence shown here is derived from an EMBL/GenBank/DDBJ whole genome shotgun (WGS) entry which is preliminary data.</text>
</comment>
<organism evidence="2 3">
    <name type="scientific">Ensifer canadensis</name>
    <dbReference type="NCBI Taxonomy" id="555315"/>
    <lineage>
        <taxon>Bacteria</taxon>
        <taxon>Pseudomonadati</taxon>
        <taxon>Pseudomonadota</taxon>
        <taxon>Alphaproteobacteria</taxon>
        <taxon>Hyphomicrobiales</taxon>
        <taxon>Rhizobiaceae</taxon>
        <taxon>Sinorhizobium/Ensifer group</taxon>
        <taxon>Ensifer</taxon>
    </lineage>
</organism>
<feature type="transmembrane region" description="Helical" evidence="1">
    <location>
        <begin position="6"/>
        <end position="27"/>
    </location>
</feature>
<proteinExistence type="predicted"/>
<accession>A0AAW4FKM1</accession>
<evidence type="ECO:0000256" key="1">
    <source>
        <dbReference type="SAM" id="Phobius"/>
    </source>
</evidence>
<sequence>MIKTGFGVSITVLAFSLAVIAFMNVALSQYRAAEIADITLPDYSTITSSIHR</sequence>
<dbReference type="AlphaFoldDB" id="A0AAW4FKM1"/>
<dbReference type="EMBL" id="WXFA01000010">
    <property type="protein sequence ID" value="MBM3092654.1"/>
    <property type="molecule type" value="Genomic_DNA"/>
</dbReference>